<dbReference type="AlphaFoldDB" id="M1LUI3"/>
<dbReference type="EMBL" id="CP003806">
    <property type="protein sequence ID" value="AGF49217.1"/>
    <property type="molecule type" value="Genomic_DNA"/>
</dbReference>
<dbReference type="Pfam" id="PF03883">
    <property type="entry name" value="H2O2_YaaD"/>
    <property type="match status" value="1"/>
</dbReference>
<dbReference type="RefSeq" id="WP_015389701.1">
    <property type="nucleotide sequence ID" value="NC_020284.1"/>
</dbReference>
<protein>
    <recommendedName>
        <fullName evidence="1">UPF0246 protein ST1E_0897</fullName>
    </recommendedName>
</protein>
<dbReference type="InterPro" id="IPR005583">
    <property type="entry name" value="YaaA"/>
</dbReference>
<dbReference type="Proteomes" id="UP000011658">
    <property type="component" value="Chromosome"/>
</dbReference>
<dbReference type="OrthoDB" id="9777133at2"/>
<organism evidence="2 3">
    <name type="scientific">Candidatus Kinetoplastidibacterium galati TCC219</name>
    <dbReference type="NCBI Taxonomy" id="1208921"/>
    <lineage>
        <taxon>Bacteria</taxon>
        <taxon>Pseudomonadati</taxon>
        <taxon>Pseudomonadota</taxon>
        <taxon>Betaproteobacteria</taxon>
        <taxon>Candidatus Kinetoplastidibacterium</taxon>
    </lineage>
</organism>
<accession>M1LUI3</accession>
<dbReference type="GO" id="GO:0005829">
    <property type="term" value="C:cytosol"/>
    <property type="evidence" value="ECO:0007669"/>
    <property type="project" value="TreeGrafter"/>
</dbReference>
<dbReference type="PANTHER" id="PTHR30283">
    <property type="entry name" value="PEROXIDE STRESS RESPONSE PROTEIN YAAA"/>
    <property type="match status" value="1"/>
</dbReference>
<gene>
    <name evidence="2" type="ORF">ST1E_0897</name>
</gene>
<proteinExistence type="inferred from homology"/>
<keyword evidence="3" id="KW-1185">Reference proteome</keyword>
<dbReference type="HOGENOM" id="CLU_061989_0_0_4"/>
<dbReference type="PANTHER" id="PTHR30283:SF4">
    <property type="entry name" value="PEROXIDE STRESS RESISTANCE PROTEIN YAAA"/>
    <property type="match status" value="1"/>
</dbReference>
<comment type="similarity">
    <text evidence="1">Belongs to the UPF0246 family.</text>
</comment>
<evidence type="ECO:0000256" key="1">
    <source>
        <dbReference type="HAMAP-Rule" id="MF_00652"/>
    </source>
</evidence>
<sequence>MLLLLSPSKSLSLTNIKTAINKRTSPFFLKESLLIVKELRGKSLFELAKILKINVSLAKVSFDYYANWDKLSEFNALSIFKGNVYRALDISSFTSEDILWSQDNLLILSGLFGILRPLDFIKPYRLEMSSSLQILGFKNLYAFWRNFVTDFINNEIKKKNLKFLVNLSSNEYFNVIDLNEIKANVVNCVFQEYRVDKWKVIGVTAKTLRGLMARYIITNKLDNINDLKKFSYHGYEYDGYISNNECLFFRKKQHK</sequence>
<evidence type="ECO:0000313" key="3">
    <source>
        <dbReference type="Proteomes" id="UP000011658"/>
    </source>
</evidence>
<evidence type="ECO:0000313" key="2">
    <source>
        <dbReference type="EMBL" id="AGF49217.1"/>
    </source>
</evidence>
<reference evidence="2 3" key="1">
    <citation type="journal article" date="2013" name="Genome Biol. Evol.">
        <title>Genome evolution and phylogenomic analysis of candidatus kinetoplastibacterium, the betaproteobacterial endosymbionts of strigomonas and angomonas.</title>
        <authorList>
            <person name="Alves J.M."/>
            <person name="Serrano M.G."/>
            <person name="Maia da Silva F."/>
            <person name="Voegtly L.J."/>
            <person name="Matveyev A.V."/>
            <person name="Teixeira M.M."/>
            <person name="Camargo E.P."/>
            <person name="Buck G.A."/>
        </authorList>
    </citation>
    <scope>NUCLEOTIDE SEQUENCE [LARGE SCALE GENOMIC DNA]</scope>
    <source>
        <strain evidence="2 3">TCC219</strain>
    </source>
</reference>
<dbReference type="KEGG" id="kga:ST1E_0897"/>
<dbReference type="PATRIC" id="fig|1208921.3.peg.504"/>
<dbReference type="HAMAP" id="MF_00652">
    <property type="entry name" value="UPF0246"/>
    <property type="match status" value="1"/>
</dbReference>
<dbReference type="eggNOG" id="COG3022">
    <property type="taxonomic scope" value="Bacteria"/>
</dbReference>
<name>M1LUI3_9PROT</name>
<dbReference type="GO" id="GO:0033194">
    <property type="term" value="P:response to hydroperoxide"/>
    <property type="evidence" value="ECO:0007669"/>
    <property type="project" value="TreeGrafter"/>
</dbReference>